<dbReference type="Proteomes" id="UP001279734">
    <property type="component" value="Unassembled WGS sequence"/>
</dbReference>
<keyword evidence="1" id="KW-1133">Transmembrane helix</keyword>
<reference evidence="2" key="1">
    <citation type="submission" date="2023-05" db="EMBL/GenBank/DDBJ databases">
        <title>Nepenthes gracilis genome sequencing.</title>
        <authorList>
            <person name="Fukushima K."/>
        </authorList>
    </citation>
    <scope>NUCLEOTIDE SEQUENCE</scope>
    <source>
        <strain evidence="2">SING2019-196</strain>
    </source>
</reference>
<keyword evidence="1" id="KW-0472">Membrane</keyword>
<evidence type="ECO:0000313" key="3">
    <source>
        <dbReference type="Proteomes" id="UP001279734"/>
    </source>
</evidence>
<name>A0AAD3XQE0_NEPGR</name>
<feature type="transmembrane region" description="Helical" evidence="1">
    <location>
        <begin position="7"/>
        <end position="26"/>
    </location>
</feature>
<dbReference type="AlphaFoldDB" id="A0AAD3XQE0"/>
<evidence type="ECO:0000313" key="2">
    <source>
        <dbReference type="EMBL" id="GMH12869.1"/>
    </source>
</evidence>
<sequence>MMCRRNATVIGFGLMVGLDCCSWWAGLDLDPLLATFDAAVGDFCSCWLFFLVVVAAALQQFCLDALADDPAAVGVSSCLLMPEVRKFLVFEDRGVGCIDAQWCAWAIAVDLWMSIHLFPCFGFLWLACADGGSYSIDARLIWSCCCVFCSDAEAADSTATAITASLGFWELWYRLLLIQTDLWLL</sequence>
<organism evidence="2 3">
    <name type="scientific">Nepenthes gracilis</name>
    <name type="common">Slender pitcher plant</name>
    <dbReference type="NCBI Taxonomy" id="150966"/>
    <lineage>
        <taxon>Eukaryota</taxon>
        <taxon>Viridiplantae</taxon>
        <taxon>Streptophyta</taxon>
        <taxon>Embryophyta</taxon>
        <taxon>Tracheophyta</taxon>
        <taxon>Spermatophyta</taxon>
        <taxon>Magnoliopsida</taxon>
        <taxon>eudicotyledons</taxon>
        <taxon>Gunneridae</taxon>
        <taxon>Pentapetalae</taxon>
        <taxon>Caryophyllales</taxon>
        <taxon>Nepenthaceae</taxon>
        <taxon>Nepenthes</taxon>
    </lineage>
</organism>
<dbReference type="EMBL" id="BSYO01000012">
    <property type="protein sequence ID" value="GMH12869.1"/>
    <property type="molecule type" value="Genomic_DNA"/>
</dbReference>
<comment type="caution">
    <text evidence="2">The sequence shown here is derived from an EMBL/GenBank/DDBJ whole genome shotgun (WGS) entry which is preliminary data.</text>
</comment>
<protein>
    <submittedName>
        <fullName evidence="2">Uncharacterized protein</fullName>
    </submittedName>
</protein>
<feature type="transmembrane region" description="Helical" evidence="1">
    <location>
        <begin position="38"/>
        <end position="58"/>
    </location>
</feature>
<keyword evidence="3" id="KW-1185">Reference proteome</keyword>
<evidence type="ECO:0000256" key="1">
    <source>
        <dbReference type="SAM" id="Phobius"/>
    </source>
</evidence>
<gene>
    <name evidence="2" type="ORF">Nepgr_014710</name>
</gene>
<keyword evidence="1" id="KW-0812">Transmembrane</keyword>
<proteinExistence type="predicted"/>
<accession>A0AAD3XQE0</accession>